<feature type="region of interest" description="Disordered" evidence="5">
    <location>
        <begin position="391"/>
        <end position="418"/>
    </location>
</feature>
<reference evidence="7 8" key="1">
    <citation type="submission" date="2024-02" db="EMBL/GenBank/DDBJ databases">
        <authorList>
            <person name="Daric V."/>
            <person name="Darras S."/>
        </authorList>
    </citation>
    <scope>NUCLEOTIDE SEQUENCE [LARGE SCALE GENOMIC DNA]</scope>
</reference>
<dbReference type="InterPro" id="IPR036390">
    <property type="entry name" value="WH_DNA-bd_sf"/>
</dbReference>
<protein>
    <recommendedName>
        <fullName evidence="6">HTH La-type RNA-binding domain-containing protein</fullName>
    </recommendedName>
</protein>
<proteinExistence type="predicted"/>
<dbReference type="Proteomes" id="UP001642483">
    <property type="component" value="Unassembled WGS sequence"/>
</dbReference>
<dbReference type="Gene3D" id="3.30.70.330">
    <property type="match status" value="1"/>
</dbReference>
<feature type="compositionally biased region" description="Polar residues" evidence="5">
    <location>
        <begin position="364"/>
        <end position="379"/>
    </location>
</feature>
<comment type="caution">
    <text evidence="7">The sequence shown here is derived from an EMBL/GenBank/DDBJ whole genome shotgun (WGS) entry which is preliminary data.</text>
</comment>
<dbReference type="Pfam" id="PF05383">
    <property type="entry name" value="La"/>
    <property type="match status" value="1"/>
</dbReference>
<dbReference type="PRINTS" id="PR00302">
    <property type="entry name" value="LUPUSLA"/>
</dbReference>
<dbReference type="SUPFAM" id="SSF46785">
    <property type="entry name" value="Winged helix' DNA-binding domain"/>
    <property type="match status" value="1"/>
</dbReference>
<evidence type="ECO:0000256" key="3">
    <source>
        <dbReference type="ARBA" id="ARBA00023242"/>
    </source>
</evidence>
<dbReference type="SMART" id="SM00715">
    <property type="entry name" value="LA"/>
    <property type="match status" value="1"/>
</dbReference>
<evidence type="ECO:0000256" key="5">
    <source>
        <dbReference type="SAM" id="MobiDB-lite"/>
    </source>
</evidence>
<feature type="compositionally biased region" description="Basic and acidic residues" evidence="5">
    <location>
        <begin position="316"/>
        <end position="326"/>
    </location>
</feature>
<evidence type="ECO:0000256" key="1">
    <source>
        <dbReference type="ARBA" id="ARBA00004123"/>
    </source>
</evidence>
<feature type="compositionally biased region" description="Polar residues" evidence="5">
    <location>
        <begin position="280"/>
        <end position="289"/>
    </location>
</feature>
<feature type="region of interest" description="Disordered" evidence="5">
    <location>
        <begin position="25"/>
        <end position="48"/>
    </location>
</feature>
<evidence type="ECO:0000313" key="7">
    <source>
        <dbReference type="EMBL" id="CAK8692805.1"/>
    </source>
</evidence>
<gene>
    <name evidence="7" type="ORF">CVLEPA_LOCUS26044</name>
</gene>
<evidence type="ECO:0000259" key="6">
    <source>
        <dbReference type="PROSITE" id="PS50961"/>
    </source>
</evidence>
<dbReference type="InterPro" id="IPR002344">
    <property type="entry name" value="Lupus_La"/>
</dbReference>
<dbReference type="PROSITE" id="PS50961">
    <property type="entry name" value="HTH_LA"/>
    <property type="match status" value="1"/>
</dbReference>
<name>A0ABP0GRE3_CLALP</name>
<evidence type="ECO:0000256" key="2">
    <source>
        <dbReference type="ARBA" id="ARBA00022884"/>
    </source>
</evidence>
<feature type="domain" description="HTH La-type RNA-binding" evidence="6">
    <location>
        <begin position="62"/>
        <end position="154"/>
    </location>
</feature>
<dbReference type="InterPro" id="IPR012677">
    <property type="entry name" value="Nucleotide-bd_a/b_plait_sf"/>
</dbReference>
<dbReference type="Gene3D" id="1.10.10.10">
    <property type="entry name" value="Winged helix-like DNA-binding domain superfamily/Winged helix DNA-binding domain"/>
    <property type="match status" value="1"/>
</dbReference>
<evidence type="ECO:0000256" key="4">
    <source>
        <dbReference type="PROSITE-ProRule" id="PRU00332"/>
    </source>
</evidence>
<dbReference type="PANTHER" id="PTHR22792">
    <property type="entry name" value="LUPUS LA PROTEIN-RELATED"/>
    <property type="match status" value="1"/>
</dbReference>
<sequence length="495" mass="55222">MEGTTTANNNNSTISEVDLPHVMVTPVLKLQHEQNETPVSSAGEDDDAKDFHEMLKEDPSWKPPSPELETKIRSLLEHYFSDENLIKDKFLLKHVKRNRLGYVSVKLLTSFKKLKNLSRSDWKITAYSLSKSTKLELNKPGTKVRRKDPLPEIDLPTTSIRTLLYKLPDDANDPTINRMSEQFRLFGELTTVRIIRPDKEVPLDLRNHTSKHPELGTTTCVVVEFENTEAAQNAYKTLSKKAREEEKPDMYSLLGSGRNPRKQAGKGFKRDGLYYDSSEDSANFSSRENSPMMRRKFQNPKNGVAVKSSPLISPHGSRDASPEKNNSKSPRSSPNFPRKNMAFSSQSNSAGNLWISRKSRDNTPDSSPRNSPLTNRKQSNKLLAHQKTTSPLAINNNLLSPSDSVSAGSTPTGGSSPWLQRRRQFVASQGNSPCATPGSSPLLGRKFQDGVPVGVTRLPRGPPNQNAKGFDSILHRQIKTDVDTLKDQLQAAIIN</sequence>
<feature type="compositionally biased region" description="Polar residues" evidence="5">
    <location>
        <begin position="342"/>
        <end position="351"/>
    </location>
</feature>
<dbReference type="EMBL" id="CAWYQH010000130">
    <property type="protein sequence ID" value="CAK8692805.1"/>
    <property type="molecule type" value="Genomic_DNA"/>
</dbReference>
<evidence type="ECO:0000313" key="8">
    <source>
        <dbReference type="Proteomes" id="UP001642483"/>
    </source>
</evidence>
<feature type="region of interest" description="Disordered" evidence="5">
    <location>
        <begin position="237"/>
        <end position="379"/>
    </location>
</feature>
<feature type="compositionally biased region" description="Low complexity" evidence="5">
    <location>
        <begin position="327"/>
        <end position="340"/>
    </location>
</feature>
<keyword evidence="3" id="KW-0539">Nucleus</keyword>
<keyword evidence="8" id="KW-1185">Reference proteome</keyword>
<dbReference type="PANTHER" id="PTHR22792:SF140">
    <property type="entry name" value="ACHILLES, ISOFORM A"/>
    <property type="match status" value="1"/>
</dbReference>
<accession>A0ABP0GRE3</accession>
<organism evidence="7 8">
    <name type="scientific">Clavelina lepadiformis</name>
    <name type="common">Light-bulb sea squirt</name>
    <name type="synonym">Ascidia lepadiformis</name>
    <dbReference type="NCBI Taxonomy" id="159417"/>
    <lineage>
        <taxon>Eukaryota</taxon>
        <taxon>Metazoa</taxon>
        <taxon>Chordata</taxon>
        <taxon>Tunicata</taxon>
        <taxon>Ascidiacea</taxon>
        <taxon>Aplousobranchia</taxon>
        <taxon>Clavelinidae</taxon>
        <taxon>Clavelina</taxon>
    </lineage>
</organism>
<feature type="compositionally biased region" description="Low complexity" evidence="5">
    <location>
        <begin position="408"/>
        <end position="417"/>
    </location>
</feature>
<keyword evidence="2 4" id="KW-0694">RNA-binding</keyword>
<dbReference type="InterPro" id="IPR045180">
    <property type="entry name" value="La_dom_prot"/>
</dbReference>
<feature type="compositionally biased region" description="Polar residues" evidence="5">
    <location>
        <begin position="391"/>
        <end position="407"/>
    </location>
</feature>
<comment type="subcellular location">
    <subcellularLocation>
        <location evidence="1">Nucleus</location>
    </subcellularLocation>
</comment>
<dbReference type="InterPro" id="IPR036388">
    <property type="entry name" value="WH-like_DNA-bd_sf"/>
</dbReference>
<dbReference type="InterPro" id="IPR006630">
    <property type="entry name" value="La_HTH"/>
</dbReference>